<dbReference type="InterPro" id="IPR026590">
    <property type="entry name" value="Ssirtuin_cat_dom"/>
</dbReference>
<feature type="binding site" evidence="6">
    <location>
        <position position="189"/>
    </location>
    <ligand>
        <name>Zn(2+)</name>
        <dbReference type="ChEBI" id="CHEBI:29105"/>
    </ligand>
</feature>
<feature type="non-terminal residue" evidence="8">
    <location>
        <position position="1"/>
    </location>
</feature>
<reference evidence="8" key="1">
    <citation type="submission" date="2021-01" db="EMBL/GenBank/DDBJ databases">
        <authorList>
            <person name="Kaushik A."/>
        </authorList>
    </citation>
    <scope>NUCLEOTIDE SEQUENCE</scope>
    <source>
        <strain evidence="8">AG6-10EEA</strain>
    </source>
</reference>
<dbReference type="InterPro" id="IPR026591">
    <property type="entry name" value="Sirtuin_cat_small_dom_sf"/>
</dbReference>
<dbReference type="Proteomes" id="UP000663853">
    <property type="component" value="Unassembled WGS sequence"/>
</dbReference>
<feature type="active site" description="Proton acceptor" evidence="6">
    <location>
        <position position="136"/>
    </location>
</feature>
<keyword evidence="4" id="KW-0520">NAD</keyword>
<dbReference type="Pfam" id="PF02146">
    <property type="entry name" value="SIR2"/>
    <property type="match status" value="1"/>
</dbReference>
<dbReference type="PROSITE" id="PS50305">
    <property type="entry name" value="SIRTUIN"/>
    <property type="match status" value="1"/>
</dbReference>
<evidence type="ECO:0000256" key="6">
    <source>
        <dbReference type="PROSITE-ProRule" id="PRU00236"/>
    </source>
</evidence>
<evidence type="ECO:0000256" key="5">
    <source>
        <dbReference type="ARBA" id="ARBA00023128"/>
    </source>
</evidence>
<dbReference type="InterPro" id="IPR029035">
    <property type="entry name" value="DHS-like_NAD/FAD-binding_dom"/>
</dbReference>
<dbReference type="PANTHER" id="PTHR11085">
    <property type="entry name" value="NAD-DEPENDENT PROTEIN DEACYLASE SIRTUIN-5, MITOCHONDRIAL-RELATED"/>
    <property type="match status" value="1"/>
</dbReference>
<comment type="similarity">
    <text evidence="2">Belongs to the sirtuin family. Class I subfamily.</text>
</comment>
<evidence type="ECO:0000256" key="3">
    <source>
        <dbReference type="ARBA" id="ARBA00022679"/>
    </source>
</evidence>
<evidence type="ECO:0000313" key="9">
    <source>
        <dbReference type="Proteomes" id="UP000663853"/>
    </source>
</evidence>
<evidence type="ECO:0000256" key="1">
    <source>
        <dbReference type="ARBA" id="ARBA00004173"/>
    </source>
</evidence>
<sequence>GLDPCQRHLIDRFYQTLASTKKVTAICGAGISTHAGIPDFRSEDGLLNRTFGDHQQLKGSELFESSTIRDHEKRKVFNQEMARMRVACRAVDLTSCHLLIEKLYDTGRLVRCYTQNIDGLQTRNRQDMEEAVFELHGSNMYLKCAICKTRPVQPPPKFDEQLLSLGYAACPTCMNNPARMAGNSKNLRCSQPGELLPDILLNDQVTELWKNGKRIDQLAIKDAQCQILLIIGTRLKPKGASSLAKALASHVRKSGGTVVYVDWHTLPPSSWSDYINLHIQMDLEEWAEGCLRALRGVSALVEETCTVCEGSSASAIQNQLGQKAKSEVKIKPLAVRGKKVRFALEVGNNMRAEEPPNKRVPMLLIIYHDVWAIFDSRVLAEMMEKACVAQGQECRHHIINVSEDAEPIMPPDWSSFYLVIVYMSSNTQFLHRKEPLESKEQRIMHILGYSSRLSGSAARNAIWSLAVVMCPEGELLSQPNLNRLNLQVKEELAFDAVIASIDLTRFRLGGWVSLILGILEQHPVRGEDYAAGILDQVTHSWMANGDLFDHSNLVVFNKWSPPYMLLAAPFDERPLGKALPEITSVCPCIEPDDMIRKRWAVQHSATDKLEMYKLKEQAGMYGHIMKDLLQFIEARYASSKLQQGKMDKKDETGQWQ</sequence>
<dbReference type="AlphaFoldDB" id="A0A8H2XUC0"/>
<dbReference type="GO" id="GO:0046872">
    <property type="term" value="F:metal ion binding"/>
    <property type="evidence" value="ECO:0007669"/>
    <property type="project" value="UniProtKB-KW"/>
</dbReference>
<evidence type="ECO:0000259" key="7">
    <source>
        <dbReference type="PROSITE" id="PS50305"/>
    </source>
</evidence>
<feature type="binding site" evidence="6">
    <location>
        <position position="144"/>
    </location>
    <ligand>
        <name>Zn(2+)</name>
        <dbReference type="ChEBI" id="CHEBI:29105"/>
    </ligand>
</feature>
<gene>
    <name evidence="8" type="ORF">RDB_LOCUS29199</name>
</gene>
<organism evidence="8 9">
    <name type="scientific">Rhizoctonia solani</name>
    <dbReference type="NCBI Taxonomy" id="456999"/>
    <lineage>
        <taxon>Eukaryota</taxon>
        <taxon>Fungi</taxon>
        <taxon>Dikarya</taxon>
        <taxon>Basidiomycota</taxon>
        <taxon>Agaricomycotina</taxon>
        <taxon>Agaricomycetes</taxon>
        <taxon>Cantharellales</taxon>
        <taxon>Ceratobasidiaceae</taxon>
        <taxon>Rhizoctonia</taxon>
    </lineage>
</organism>
<dbReference type="InterPro" id="IPR050134">
    <property type="entry name" value="NAD-dep_sirtuin_deacylases"/>
</dbReference>
<feature type="domain" description="Deacetylase sirtuin-type" evidence="7">
    <location>
        <begin position="3"/>
        <end position="323"/>
    </location>
</feature>
<evidence type="ECO:0000313" key="8">
    <source>
        <dbReference type="EMBL" id="CAE6435088.1"/>
    </source>
</evidence>
<dbReference type="EMBL" id="CAJMXA010000546">
    <property type="protein sequence ID" value="CAE6435088.1"/>
    <property type="molecule type" value="Genomic_DNA"/>
</dbReference>
<accession>A0A8H2XUC0</accession>
<name>A0A8H2XUC0_9AGAM</name>
<comment type="caution">
    <text evidence="8">The sequence shown here is derived from an EMBL/GenBank/DDBJ whole genome shotgun (WGS) entry which is preliminary data.</text>
</comment>
<protein>
    <recommendedName>
        <fullName evidence="7">Deacetylase sirtuin-type domain-containing protein</fullName>
    </recommendedName>
</protein>
<keyword evidence="6" id="KW-0862">Zinc</keyword>
<keyword evidence="6" id="KW-0479">Metal-binding</keyword>
<dbReference type="GO" id="GO:0017136">
    <property type="term" value="F:histone deacetylase activity, NAD-dependent"/>
    <property type="evidence" value="ECO:0007669"/>
    <property type="project" value="TreeGrafter"/>
</dbReference>
<dbReference type="PANTHER" id="PTHR11085:SF8">
    <property type="entry name" value="NAD-DEPENDENT HISTONE DEACETYLASE HST3"/>
    <property type="match status" value="1"/>
</dbReference>
<dbReference type="GO" id="GO:0070403">
    <property type="term" value="F:NAD+ binding"/>
    <property type="evidence" value="ECO:0007669"/>
    <property type="project" value="InterPro"/>
</dbReference>
<evidence type="ECO:0000256" key="2">
    <source>
        <dbReference type="ARBA" id="ARBA00006924"/>
    </source>
</evidence>
<keyword evidence="3" id="KW-0808">Transferase</keyword>
<comment type="subcellular location">
    <subcellularLocation>
        <location evidence="1">Mitochondrion</location>
    </subcellularLocation>
</comment>
<dbReference type="InterPro" id="IPR003000">
    <property type="entry name" value="Sirtuin"/>
</dbReference>
<dbReference type="GO" id="GO:0005739">
    <property type="term" value="C:mitochondrion"/>
    <property type="evidence" value="ECO:0007669"/>
    <property type="project" value="UniProtKB-SubCell"/>
</dbReference>
<feature type="binding site" evidence="6">
    <location>
        <position position="170"/>
    </location>
    <ligand>
        <name>Zn(2+)</name>
        <dbReference type="ChEBI" id="CHEBI:29105"/>
    </ligand>
</feature>
<evidence type="ECO:0000256" key="4">
    <source>
        <dbReference type="ARBA" id="ARBA00023027"/>
    </source>
</evidence>
<dbReference type="Gene3D" id="3.30.1600.10">
    <property type="entry name" value="SIR2/SIRT2 'Small Domain"/>
    <property type="match status" value="1"/>
</dbReference>
<dbReference type="GO" id="GO:0005634">
    <property type="term" value="C:nucleus"/>
    <property type="evidence" value="ECO:0007669"/>
    <property type="project" value="TreeGrafter"/>
</dbReference>
<dbReference type="OrthoDB" id="3365519at2759"/>
<dbReference type="SUPFAM" id="SSF52467">
    <property type="entry name" value="DHS-like NAD/FAD-binding domain"/>
    <property type="match status" value="1"/>
</dbReference>
<keyword evidence="5" id="KW-0496">Mitochondrion</keyword>
<dbReference type="Gene3D" id="3.40.50.1220">
    <property type="entry name" value="TPP-binding domain"/>
    <property type="match status" value="1"/>
</dbReference>
<feature type="binding site" evidence="6">
    <location>
        <position position="147"/>
    </location>
    <ligand>
        <name>Zn(2+)</name>
        <dbReference type="ChEBI" id="CHEBI:29105"/>
    </ligand>
</feature>
<proteinExistence type="inferred from homology"/>